<sequence length="110" mass="12160">MAVVSGGQRPHVGHKGRVGITGSTRLEEDATWMLNMKWISSMGAREDVGGELVWRRRAAWPLGEQHQHQHVVKLVVGPMDPTVVFKRLLCVQKVAFGLYARPGAITPPLI</sequence>
<protein>
    <submittedName>
        <fullName evidence="3">Uncharacterized protein</fullName>
    </submittedName>
</protein>
<name>Q5Z806_ORYSJ</name>
<reference evidence="3" key="2">
    <citation type="submission" date="2001-11" db="EMBL/GenBank/DDBJ databases">
        <title>Oryza sativa nipponbare(GA3) genomic DNA, chromosome 6, BAC clone:OJ1663_H12.</title>
        <authorList>
            <person name="Sasaki T."/>
            <person name="Matsumoto T."/>
            <person name="Yamamoto K."/>
        </authorList>
    </citation>
    <scope>NUCLEOTIDE SEQUENCE</scope>
</reference>
<dbReference type="EMBL" id="AP003634">
    <property type="protein sequence ID" value="BAD53654.1"/>
    <property type="molecule type" value="Genomic_DNA"/>
</dbReference>
<dbReference type="AlphaFoldDB" id="Q5Z806"/>
<gene>
    <name evidence="3" type="ORF">OJ1663_H12.11</name>
    <name evidence="2" type="ORF">P0655A07.44</name>
</gene>
<evidence type="ECO:0000313" key="4">
    <source>
        <dbReference type="Proteomes" id="UP000000763"/>
    </source>
</evidence>
<evidence type="ECO:0000313" key="3">
    <source>
        <dbReference type="EMBL" id="BAD54055.1"/>
    </source>
</evidence>
<reference evidence="4" key="4">
    <citation type="journal article" date="2008" name="Nucleic Acids Res.">
        <title>The rice annotation project database (RAP-DB): 2008 update.</title>
        <authorList>
            <consortium name="The rice annotation project (RAP)"/>
        </authorList>
    </citation>
    <scope>GENOME REANNOTATION</scope>
    <source>
        <strain evidence="4">cv. Nipponbare</strain>
    </source>
</reference>
<reference evidence="2" key="1">
    <citation type="submission" date="2001-05" db="EMBL/GenBank/DDBJ databases">
        <title>Oryza sativa nipponbare(GA3) genomic DNA, chromosome 6, PAC clone:P0655A07.</title>
        <authorList>
            <person name="Sasaki T."/>
            <person name="Matsumoto T."/>
            <person name="Yamamoto K."/>
        </authorList>
    </citation>
    <scope>NUCLEOTIDE SEQUENCE</scope>
</reference>
<evidence type="ECO:0000256" key="1">
    <source>
        <dbReference type="SAM" id="MobiDB-lite"/>
    </source>
</evidence>
<evidence type="ECO:0000313" key="2">
    <source>
        <dbReference type="EMBL" id="BAD53654.1"/>
    </source>
</evidence>
<organism evidence="3 4">
    <name type="scientific">Oryza sativa subsp. japonica</name>
    <name type="common">Rice</name>
    <dbReference type="NCBI Taxonomy" id="39947"/>
    <lineage>
        <taxon>Eukaryota</taxon>
        <taxon>Viridiplantae</taxon>
        <taxon>Streptophyta</taxon>
        <taxon>Embryophyta</taxon>
        <taxon>Tracheophyta</taxon>
        <taxon>Spermatophyta</taxon>
        <taxon>Magnoliopsida</taxon>
        <taxon>Liliopsida</taxon>
        <taxon>Poales</taxon>
        <taxon>Poaceae</taxon>
        <taxon>BOP clade</taxon>
        <taxon>Oryzoideae</taxon>
        <taxon>Oryzeae</taxon>
        <taxon>Oryzinae</taxon>
        <taxon>Oryza</taxon>
        <taxon>Oryza sativa</taxon>
    </lineage>
</organism>
<dbReference type="EMBL" id="AP004329">
    <property type="protein sequence ID" value="BAD54055.1"/>
    <property type="molecule type" value="Genomic_DNA"/>
</dbReference>
<dbReference type="Proteomes" id="UP000000763">
    <property type="component" value="Chromosome 6"/>
</dbReference>
<proteinExistence type="predicted"/>
<feature type="region of interest" description="Disordered" evidence="1">
    <location>
        <begin position="1"/>
        <end position="20"/>
    </location>
</feature>
<accession>Q5Z806</accession>
<reference evidence="4" key="3">
    <citation type="journal article" date="2005" name="Nature">
        <title>The map-based sequence of the rice genome.</title>
        <authorList>
            <consortium name="International rice genome sequencing project (IRGSP)"/>
            <person name="Matsumoto T."/>
            <person name="Wu J."/>
            <person name="Kanamori H."/>
            <person name="Katayose Y."/>
            <person name="Fujisawa M."/>
            <person name="Namiki N."/>
            <person name="Mizuno H."/>
            <person name="Yamamoto K."/>
            <person name="Antonio B.A."/>
            <person name="Baba T."/>
            <person name="Sakata K."/>
            <person name="Nagamura Y."/>
            <person name="Aoki H."/>
            <person name="Arikawa K."/>
            <person name="Arita K."/>
            <person name="Bito T."/>
            <person name="Chiden Y."/>
            <person name="Fujitsuka N."/>
            <person name="Fukunaka R."/>
            <person name="Hamada M."/>
            <person name="Harada C."/>
            <person name="Hayashi A."/>
            <person name="Hijishita S."/>
            <person name="Honda M."/>
            <person name="Hosokawa S."/>
            <person name="Ichikawa Y."/>
            <person name="Idonuma A."/>
            <person name="Iijima M."/>
            <person name="Ikeda M."/>
            <person name="Ikeno M."/>
            <person name="Ito K."/>
            <person name="Ito S."/>
            <person name="Ito T."/>
            <person name="Ito Y."/>
            <person name="Ito Y."/>
            <person name="Iwabuchi A."/>
            <person name="Kamiya K."/>
            <person name="Karasawa W."/>
            <person name="Kurita K."/>
            <person name="Katagiri S."/>
            <person name="Kikuta A."/>
            <person name="Kobayashi H."/>
            <person name="Kobayashi N."/>
            <person name="Machita K."/>
            <person name="Maehara T."/>
            <person name="Masukawa M."/>
            <person name="Mizubayashi T."/>
            <person name="Mukai Y."/>
            <person name="Nagasaki H."/>
            <person name="Nagata Y."/>
            <person name="Naito S."/>
            <person name="Nakashima M."/>
            <person name="Nakama Y."/>
            <person name="Nakamichi Y."/>
            <person name="Nakamura M."/>
            <person name="Meguro A."/>
            <person name="Negishi M."/>
            <person name="Ohta I."/>
            <person name="Ohta T."/>
            <person name="Okamoto M."/>
            <person name="Ono N."/>
            <person name="Saji S."/>
            <person name="Sakaguchi M."/>
            <person name="Sakai K."/>
            <person name="Shibata M."/>
            <person name="Shimokawa T."/>
            <person name="Song J."/>
            <person name="Takazaki Y."/>
            <person name="Terasawa K."/>
            <person name="Tsugane M."/>
            <person name="Tsuji K."/>
            <person name="Ueda S."/>
            <person name="Waki K."/>
            <person name="Yamagata H."/>
            <person name="Yamamoto M."/>
            <person name="Yamamoto S."/>
            <person name="Yamane H."/>
            <person name="Yoshiki S."/>
            <person name="Yoshihara R."/>
            <person name="Yukawa K."/>
            <person name="Zhong H."/>
            <person name="Yano M."/>
            <person name="Yuan Q."/>
            <person name="Ouyang S."/>
            <person name="Liu J."/>
            <person name="Jones K.M."/>
            <person name="Gansberger K."/>
            <person name="Moffat K."/>
            <person name="Hill J."/>
            <person name="Bera J."/>
            <person name="Fadrosh D."/>
            <person name="Jin S."/>
            <person name="Johri S."/>
            <person name="Kim M."/>
            <person name="Overton L."/>
            <person name="Reardon M."/>
            <person name="Tsitrin T."/>
            <person name="Vuong H."/>
            <person name="Weaver B."/>
            <person name="Ciecko A."/>
            <person name="Tallon L."/>
            <person name="Jackson J."/>
            <person name="Pai G."/>
            <person name="Aken S.V."/>
            <person name="Utterback T."/>
            <person name="Reidmuller S."/>
            <person name="Feldblyum T."/>
            <person name="Hsiao J."/>
            <person name="Zismann V."/>
            <person name="Iobst S."/>
            <person name="de Vazeille A.R."/>
            <person name="Buell C.R."/>
            <person name="Ying K."/>
            <person name="Li Y."/>
            <person name="Lu T."/>
            <person name="Huang Y."/>
            <person name="Zhao Q."/>
            <person name="Feng Q."/>
            <person name="Zhang L."/>
            <person name="Zhu J."/>
            <person name="Weng Q."/>
            <person name="Mu J."/>
            <person name="Lu Y."/>
            <person name="Fan D."/>
            <person name="Liu Y."/>
            <person name="Guan J."/>
            <person name="Zhang Y."/>
            <person name="Yu S."/>
            <person name="Liu X."/>
            <person name="Zhang Y."/>
            <person name="Hong G."/>
            <person name="Han B."/>
            <person name="Choisne N."/>
            <person name="Demange N."/>
            <person name="Orjeda G."/>
            <person name="Samain S."/>
            <person name="Cattolico L."/>
            <person name="Pelletier E."/>
            <person name="Couloux A."/>
            <person name="Segurens B."/>
            <person name="Wincker P."/>
            <person name="D'Hont A."/>
            <person name="Scarpelli C."/>
            <person name="Weissenbach J."/>
            <person name="Salanoubat M."/>
            <person name="Quetier F."/>
            <person name="Yu Y."/>
            <person name="Kim H.R."/>
            <person name="Rambo T."/>
            <person name="Currie J."/>
            <person name="Collura K."/>
            <person name="Luo M."/>
            <person name="Yang T."/>
            <person name="Ammiraju J.S.S."/>
            <person name="Engler F."/>
            <person name="Soderlund C."/>
            <person name="Wing R.A."/>
            <person name="Palmer L.E."/>
            <person name="de la Bastide M."/>
            <person name="Spiegel L."/>
            <person name="Nascimento L."/>
            <person name="Zutavern T."/>
            <person name="O'Shaughnessy A."/>
            <person name="Dike S."/>
            <person name="Dedhia N."/>
            <person name="Preston R."/>
            <person name="Balija V."/>
            <person name="McCombie W.R."/>
            <person name="Chow T."/>
            <person name="Chen H."/>
            <person name="Chung M."/>
            <person name="Chen C."/>
            <person name="Shaw J."/>
            <person name="Wu H."/>
            <person name="Hsiao K."/>
            <person name="Chao Y."/>
            <person name="Chu M."/>
            <person name="Cheng C."/>
            <person name="Hour A."/>
            <person name="Lee P."/>
            <person name="Lin S."/>
            <person name="Lin Y."/>
            <person name="Liou J."/>
            <person name="Liu S."/>
            <person name="Hsing Y."/>
            <person name="Raghuvanshi S."/>
            <person name="Mohanty A."/>
            <person name="Bharti A.K."/>
            <person name="Gaur A."/>
            <person name="Gupta V."/>
            <person name="Kumar D."/>
            <person name="Ravi V."/>
            <person name="Vij S."/>
            <person name="Kapur A."/>
            <person name="Khurana P."/>
            <person name="Khurana P."/>
            <person name="Khurana J.P."/>
            <person name="Tyagi A.K."/>
            <person name="Gaikwad K."/>
            <person name="Singh A."/>
            <person name="Dalal V."/>
            <person name="Srivastava S."/>
            <person name="Dixit A."/>
            <person name="Pal A.K."/>
            <person name="Ghazi I.A."/>
            <person name="Yadav M."/>
            <person name="Pandit A."/>
            <person name="Bhargava A."/>
            <person name="Sureshbabu K."/>
            <person name="Batra K."/>
            <person name="Sharma T.R."/>
            <person name="Mohapatra T."/>
            <person name="Singh N.K."/>
            <person name="Messing J."/>
            <person name="Nelson A.B."/>
            <person name="Fuks G."/>
            <person name="Kavchok S."/>
            <person name="Keizer G."/>
            <person name="Linton E."/>
            <person name="Llaca V."/>
            <person name="Song R."/>
            <person name="Tanyolac B."/>
            <person name="Young S."/>
            <person name="Ho-Il K."/>
            <person name="Hahn J.H."/>
            <person name="Sangsakoo G."/>
            <person name="Vanavichit A."/>
            <person name="de Mattos Luiz.A.T."/>
            <person name="Zimmer P.D."/>
            <person name="Malone G."/>
            <person name="Dellagostin O."/>
            <person name="de Oliveira A.C."/>
            <person name="Bevan M."/>
            <person name="Bancroft I."/>
            <person name="Minx P."/>
            <person name="Cordum H."/>
            <person name="Wilson R."/>
            <person name="Cheng Z."/>
            <person name="Jin W."/>
            <person name="Jiang J."/>
            <person name="Leong S.A."/>
            <person name="Iwama H."/>
            <person name="Gojobori T."/>
            <person name="Itoh T."/>
            <person name="Niimura Y."/>
            <person name="Fujii Y."/>
            <person name="Habara T."/>
            <person name="Sakai H."/>
            <person name="Sato Y."/>
            <person name="Wilson G."/>
            <person name="Kumar K."/>
            <person name="McCouch S."/>
            <person name="Juretic N."/>
            <person name="Hoen D."/>
            <person name="Wright S."/>
            <person name="Bruskiewich R."/>
            <person name="Bureau T."/>
            <person name="Miyao A."/>
            <person name="Hirochika H."/>
            <person name="Nishikawa T."/>
            <person name="Kadowaki K."/>
            <person name="Sugiura M."/>
            <person name="Burr B."/>
            <person name="Sasaki T."/>
        </authorList>
    </citation>
    <scope>NUCLEOTIDE SEQUENCE [LARGE SCALE GENOMIC DNA]</scope>
    <source>
        <strain evidence="4">cv. Nipponbare</strain>
    </source>
</reference>